<keyword evidence="4" id="KW-0393">Immunoglobulin domain</keyword>
<dbReference type="Ensembl" id="ENSAPET00000014148.1">
    <property type="protein sequence ID" value="ENSAPEP00000013785.1"/>
    <property type="gene ID" value="ENSAPEG00000009830.1"/>
</dbReference>
<dbReference type="InterPro" id="IPR007110">
    <property type="entry name" value="Ig-like_dom"/>
</dbReference>
<dbReference type="SMART" id="SM00406">
    <property type="entry name" value="IGv"/>
    <property type="match status" value="1"/>
</dbReference>
<evidence type="ECO:0000256" key="6">
    <source>
        <dbReference type="SAM" id="MobiDB-lite"/>
    </source>
</evidence>
<evidence type="ECO:0000256" key="4">
    <source>
        <dbReference type="ARBA" id="ARBA00023319"/>
    </source>
</evidence>
<feature type="region of interest" description="Disordered" evidence="6">
    <location>
        <begin position="146"/>
        <end position="189"/>
    </location>
</feature>
<dbReference type="SUPFAM" id="SSF48726">
    <property type="entry name" value="Immunoglobulin"/>
    <property type="match status" value="1"/>
</dbReference>
<dbReference type="Gene3D" id="2.60.40.10">
    <property type="entry name" value="Immunoglobulins"/>
    <property type="match status" value="1"/>
</dbReference>
<sequence>MTSVIFKRTYAVIYLGSKYNEDDKTKKKKPDIKSNTDIVMVTLDCTFESSYSTTQLNFYWYKQEINDFPKYILKRGAYGDGNIPELQKDRFDAQVDNKKVPLKIQKLHLSDSAVYYCALQPTVTGNSKTLEFWLYIGVSSQANMLTKPPKEVSPEASEADLRTPQTAPFDEKQQQIHSKFPPYVSTSCL</sequence>
<evidence type="ECO:0000256" key="3">
    <source>
        <dbReference type="ARBA" id="ARBA00023170"/>
    </source>
</evidence>
<dbReference type="InterPro" id="IPR013106">
    <property type="entry name" value="Ig_V-set"/>
</dbReference>
<keyword evidence="1" id="KW-0732">Signal</keyword>
<reference evidence="8 9" key="1">
    <citation type="submission" date="2018-03" db="EMBL/GenBank/DDBJ databases">
        <title>Finding Nemo's genes: A chromosome-scale reference assembly of the genome of the orange clownfish Amphiprion percula.</title>
        <authorList>
            <person name="Lehmann R."/>
        </authorList>
    </citation>
    <scope>NUCLEOTIDE SEQUENCE</scope>
</reference>
<proteinExistence type="predicted"/>
<accession>A0A3P8SNR9</accession>
<dbReference type="GO" id="GO:0002250">
    <property type="term" value="P:adaptive immune response"/>
    <property type="evidence" value="ECO:0007669"/>
    <property type="project" value="UniProtKB-KW"/>
</dbReference>
<dbReference type="Pfam" id="PF07686">
    <property type="entry name" value="V-set"/>
    <property type="match status" value="1"/>
</dbReference>
<dbReference type="GO" id="GO:0042101">
    <property type="term" value="C:T cell receptor complex"/>
    <property type="evidence" value="ECO:0007669"/>
    <property type="project" value="UniProtKB-KW"/>
</dbReference>
<evidence type="ECO:0000259" key="7">
    <source>
        <dbReference type="PROSITE" id="PS50835"/>
    </source>
</evidence>
<dbReference type="Proteomes" id="UP000265080">
    <property type="component" value="Chromosome 10"/>
</dbReference>
<dbReference type="PANTHER" id="PTHR19367:SF18">
    <property type="entry name" value="T CELL RECEPTOR ALPHA VARIABLE 16"/>
    <property type="match status" value="1"/>
</dbReference>
<dbReference type="GeneTree" id="ENSGT01030000234557"/>
<keyword evidence="5" id="KW-0391">Immunity</keyword>
<evidence type="ECO:0000256" key="2">
    <source>
        <dbReference type="ARBA" id="ARBA00023130"/>
    </source>
</evidence>
<protein>
    <recommendedName>
        <fullName evidence="7">Ig-like domain-containing protein</fullName>
    </recommendedName>
</protein>
<dbReference type="AlphaFoldDB" id="A0A3P8SNR9"/>
<reference evidence="8" key="3">
    <citation type="submission" date="2025-09" db="UniProtKB">
        <authorList>
            <consortium name="Ensembl"/>
        </authorList>
    </citation>
    <scope>IDENTIFICATION</scope>
</reference>
<name>A0A3P8SNR9_AMPPE</name>
<dbReference type="InterPro" id="IPR051287">
    <property type="entry name" value="TCR_variable_region"/>
</dbReference>
<organism evidence="8 9">
    <name type="scientific">Amphiprion percula</name>
    <name type="common">Orange clownfish</name>
    <name type="synonym">Lutjanus percula</name>
    <dbReference type="NCBI Taxonomy" id="161767"/>
    <lineage>
        <taxon>Eukaryota</taxon>
        <taxon>Metazoa</taxon>
        <taxon>Chordata</taxon>
        <taxon>Craniata</taxon>
        <taxon>Vertebrata</taxon>
        <taxon>Euteleostomi</taxon>
        <taxon>Actinopterygii</taxon>
        <taxon>Neopterygii</taxon>
        <taxon>Teleostei</taxon>
        <taxon>Neoteleostei</taxon>
        <taxon>Acanthomorphata</taxon>
        <taxon>Ovalentaria</taxon>
        <taxon>Pomacentridae</taxon>
        <taxon>Amphiprion</taxon>
    </lineage>
</organism>
<keyword evidence="3" id="KW-0675">Receptor</keyword>
<dbReference type="PROSITE" id="PS50835">
    <property type="entry name" value="IG_LIKE"/>
    <property type="match status" value="1"/>
</dbReference>
<keyword evidence="9" id="KW-1185">Reference proteome</keyword>
<dbReference type="InterPro" id="IPR013783">
    <property type="entry name" value="Ig-like_fold"/>
</dbReference>
<evidence type="ECO:0000256" key="5">
    <source>
        <dbReference type="ARBA" id="ARBA00043266"/>
    </source>
</evidence>
<evidence type="ECO:0000313" key="9">
    <source>
        <dbReference type="Proteomes" id="UP000265080"/>
    </source>
</evidence>
<keyword evidence="5" id="KW-1279">T cell receptor</keyword>
<keyword evidence="2" id="KW-1064">Adaptive immunity</keyword>
<feature type="domain" description="Ig-like" evidence="7">
    <location>
        <begin position="41"/>
        <end position="131"/>
    </location>
</feature>
<reference evidence="8" key="2">
    <citation type="submission" date="2025-08" db="UniProtKB">
        <authorList>
            <consortium name="Ensembl"/>
        </authorList>
    </citation>
    <scope>IDENTIFICATION</scope>
</reference>
<dbReference type="InterPro" id="IPR036179">
    <property type="entry name" value="Ig-like_dom_sf"/>
</dbReference>
<dbReference type="PANTHER" id="PTHR19367">
    <property type="entry name" value="T-CELL RECEPTOR ALPHA CHAIN V REGION"/>
    <property type="match status" value="1"/>
</dbReference>
<evidence type="ECO:0000313" key="8">
    <source>
        <dbReference type="Ensembl" id="ENSAPEP00000013785.1"/>
    </source>
</evidence>
<evidence type="ECO:0000256" key="1">
    <source>
        <dbReference type="ARBA" id="ARBA00022729"/>
    </source>
</evidence>